<accession>A0A811LJ43</accession>
<dbReference type="OrthoDB" id="4564at2759"/>
<dbReference type="CDD" id="cd04591">
    <property type="entry name" value="CBS_pair_voltage-gated_CLC_euk_bac"/>
    <property type="match status" value="1"/>
</dbReference>
<feature type="transmembrane region" description="Helical" evidence="10">
    <location>
        <begin position="299"/>
        <end position="320"/>
    </location>
</feature>
<dbReference type="SUPFAM" id="SSF81340">
    <property type="entry name" value="Clc chloride channel"/>
    <property type="match status" value="1"/>
</dbReference>
<evidence type="ECO:0000256" key="8">
    <source>
        <dbReference type="ARBA" id="ARBA00023214"/>
    </source>
</evidence>
<keyword evidence="6" id="KW-0406">Ion transport</keyword>
<protein>
    <submittedName>
        <fullName evidence="12">(pine wood nematode) hypothetical protein</fullName>
    </submittedName>
</protein>
<evidence type="ECO:0000256" key="2">
    <source>
        <dbReference type="ARBA" id="ARBA00022448"/>
    </source>
</evidence>
<evidence type="ECO:0000313" key="12">
    <source>
        <dbReference type="EMBL" id="CAD5228243.1"/>
    </source>
</evidence>
<dbReference type="InterPro" id="IPR046342">
    <property type="entry name" value="CBS_dom_sf"/>
</dbReference>
<dbReference type="GO" id="GO:0005886">
    <property type="term" value="C:plasma membrane"/>
    <property type="evidence" value="ECO:0007669"/>
    <property type="project" value="TreeGrafter"/>
</dbReference>
<feature type="transmembrane region" description="Helical" evidence="10">
    <location>
        <begin position="182"/>
        <end position="200"/>
    </location>
</feature>
<dbReference type="FunFam" id="1.10.3080.10:FF:000020">
    <property type="entry name" value="Chloride channel protein"/>
    <property type="match status" value="1"/>
</dbReference>
<feature type="transmembrane region" description="Helical" evidence="10">
    <location>
        <begin position="478"/>
        <end position="501"/>
    </location>
</feature>
<dbReference type="AlphaFoldDB" id="A0A811LJ43"/>
<dbReference type="InterPro" id="IPR050970">
    <property type="entry name" value="Cl_channel_volt-gated"/>
</dbReference>
<feature type="region of interest" description="Disordered" evidence="9">
    <location>
        <begin position="794"/>
        <end position="845"/>
    </location>
</feature>
<proteinExistence type="predicted"/>
<keyword evidence="13" id="KW-1185">Reference proteome</keyword>
<feature type="transmembrane region" description="Helical" evidence="10">
    <location>
        <begin position="215"/>
        <end position="239"/>
    </location>
</feature>
<keyword evidence="3 10" id="KW-0812">Transmembrane</keyword>
<dbReference type="Proteomes" id="UP000659654">
    <property type="component" value="Unassembled WGS sequence"/>
</dbReference>
<keyword evidence="2" id="KW-0813">Transport</keyword>
<dbReference type="InterPro" id="IPR000644">
    <property type="entry name" value="CBS_dom"/>
</dbReference>
<evidence type="ECO:0000256" key="1">
    <source>
        <dbReference type="ARBA" id="ARBA00004141"/>
    </source>
</evidence>
<dbReference type="InterPro" id="IPR014743">
    <property type="entry name" value="Cl-channel_core"/>
</dbReference>
<dbReference type="PANTHER" id="PTHR45720">
    <property type="entry name" value="CHLORIDE CHANNEL PROTEIN 2"/>
    <property type="match status" value="1"/>
</dbReference>
<dbReference type="CDD" id="cd03683">
    <property type="entry name" value="ClC_1_like"/>
    <property type="match status" value="1"/>
</dbReference>
<dbReference type="PANTHER" id="PTHR45720:SF5">
    <property type="entry name" value="CHLORIDE CHANNEL PROTEIN"/>
    <property type="match status" value="1"/>
</dbReference>
<dbReference type="Proteomes" id="UP000582659">
    <property type="component" value="Unassembled WGS sequence"/>
</dbReference>
<evidence type="ECO:0000256" key="9">
    <source>
        <dbReference type="SAM" id="MobiDB-lite"/>
    </source>
</evidence>
<keyword evidence="4" id="KW-0677">Repeat</keyword>
<comment type="caution">
    <text evidence="12">The sequence shown here is derived from an EMBL/GenBank/DDBJ whole genome shotgun (WGS) entry which is preliminary data.</text>
</comment>
<dbReference type="Gene3D" id="3.10.580.10">
    <property type="entry name" value="CBS-domain"/>
    <property type="match status" value="1"/>
</dbReference>
<dbReference type="PRINTS" id="PR00762">
    <property type="entry name" value="CLCHANNEL"/>
</dbReference>
<gene>
    <name evidence="12" type="ORF">BXYJ_LOCUS10347</name>
</gene>
<dbReference type="EMBL" id="CAJFDI010000004">
    <property type="protein sequence ID" value="CAD5228243.1"/>
    <property type="molecule type" value="Genomic_DNA"/>
</dbReference>
<keyword evidence="5 10" id="KW-1133">Transmembrane helix</keyword>
<dbReference type="Pfam" id="PF00654">
    <property type="entry name" value="Voltage_CLC"/>
    <property type="match status" value="1"/>
</dbReference>
<feature type="compositionally biased region" description="Polar residues" evidence="9">
    <location>
        <begin position="819"/>
        <end position="835"/>
    </location>
</feature>
<organism evidence="12 13">
    <name type="scientific">Bursaphelenchus xylophilus</name>
    <name type="common">Pinewood nematode worm</name>
    <name type="synonym">Aphelenchoides xylophilus</name>
    <dbReference type="NCBI Taxonomy" id="6326"/>
    <lineage>
        <taxon>Eukaryota</taxon>
        <taxon>Metazoa</taxon>
        <taxon>Ecdysozoa</taxon>
        <taxon>Nematoda</taxon>
        <taxon>Chromadorea</taxon>
        <taxon>Rhabditida</taxon>
        <taxon>Tylenchina</taxon>
        <taxon>Tylenchomorpha</taxon>
        <taxon>Aphelenchoidea</taxon>
        <taxon>Aphelenchoididae</taxon>
        <taxon>Bursaphelenchus</taxon>
    </lineage>
</organism>
<name>A0A811LJ43_BURXY</name>
<dbReference type="SMR" id="A0A811LJ43"/>
<comment type="subcellular location">
    <subcellularLocation>
        <location evidence="1">Membrane</location>
        <topology evidence="1">Multi-pass membrane protein</topology>
    </subcellularLocation>
</comment>
<feature type="transmembrane region" description="Helical" evidence="10">
    <location>
        <begin position="412"/>
        <end position="431"/>
    </location>
</feature>
<reference evidence="12" key="1">
    <citation type="submission" date="2020-09" db="EMBL/GenBank/DDBJ databases">
        <authorList>
            <person name="Kikuchi T."/>
        </authorList>
    </citation>
    <scope>NUCLEOTIDE SEQUENCE</scope>
    <source>
        <strain evidence="12">Ka4C1</strain>
    </source>
</reference>
<keyword evidence="7 10" id="KW-0472">Membrane</keyword>
<evidence type="ECO:0000256" key="10">
    <source>
        <dbReference type="SAM" id="Phobius"/>
    </source>
</evidence>
<evidence type="ECO:0000256" key="5">
    <source>
        <dbReference type="ARBA" id="ARBA00022989"/>
    </source>
</evidence>
<feature type="domain" description="CBS" evidence="11">
    <location>
        <begin position="560"/>
        <end position="611"/>
    </location>
</feature>
<dbReference type="EMBL" id="CAJFCV020000004">
    <property type="protein sequence ID" value="CAG9118766.1"/>
    <property type="molecule type" value="Genomic_DNA"/>
</dbReference>
<feature type="transmembrane region" description="Helical" evidence="10">
    <location>
        <begin position="508"/>
        <end position="528"/>
    </location>
</feature>
<feature type="transmembrane region" description="Helical" evidence="10">
    <location>
        <begin position="332"/>
        <end position="357"/>
    </location>
</feature>
<dbReference type="InterPro" id="IPR001807">
    <property type="entry name" value="ClC"/>
</dbReference>
<evidence type="ECO:0000256" key="3">
    <source>
        <dbReference type="ARBA" id="ARBA00022692"/>
    </source>
</evidence>
<feature type="transmembrane region" description="Helical" evidence="10">
    <location>
        <begin position="64"/>
        <end position="85"/>
    </location>
</feature>
<evidence type="ECO:0000256" key="4">
    <source>
        <dbReference type="ARBA" id="ARBA00022737"/>
    </source>
</evidence>
<sequence length="845" mass="93010">MPKNELEATEQNGKLLADPVGFYDQPSASAVTLGRRRKARLRETTTQFIQRHWTNFLHFLVEDWFISAMLGFITATLSILVDVIYEYLKHYKVVLYDSAIKVDYVLGFTSWVMYMVLFVGAGAICCKYISKQAMGSGIPELKVIMNGFVLPNYLTLPTLVAKMLSLIAILGCGMPMGKEGPFVHMGAIIANLLSKITSSFRHNAFYANEGRHMELLSRGCAVGIACTFSSPAGAVLYGIESTHKYFSVKSYWPSFFATTCASLLFRFATHLIIPRNIAAAITAYYQTNFPTELFVAEEVPVFVFVGVLSGLMGALFLVVYKRFHTIVKTNKNFLMVFGKSGVGYTILAAFFIAVMTFPDGLGRFFHGRYTFQETLRDLLSNCSMVIRNGSTSCGDDMIKRWTVDSAVGTSDIFLGLLRYFLIMFVFVPLCLTLSVPSGIFIPAFVNGAVGGRMLGELMALIFPNGIRGPDGPQIYPGLYAVVGAAAYTGAVTHSLSIAVIVCETTGQLGPLLPVLIALMIGNAISSFLQPSIYEVIIMLKKYPHLVDLPPSRKSVYTVKVEQIMVRDVVYISKNTTYKELRELLISTPQLRSYPLVTNDGERILLGSVARRYLNLLVTIHLGHDPALYAKKRSMTNIPMQIRNSFVGGHLLGHTLLSSSPLHDGKELTVKNTPLRPNRSDPNFAVGDKALMEHASTLEQPIDIDSLAIDSAPFQLVLGTSLYKVHQLFSLLALNHAYVTHRGRLVGVVALRELRLALADIYMKGVTLNDEFEDDEADNYIPEIDDAEVIRGDQPTFVLPESPTSAQDDDGSGISISASTARRTSGSQEDVNSGSETSKHGHNDTP</sequence>
<evidence type="ECO:0000256" key="6">
    <source>
        <dbReference type="ARBA" id="ARBA00023065"/>
    </source>
</evidence>
<feature type="transmembrane region" description="Helical" evidence="10">
    <location>
        <begin position="150"/>
        <end position="170"/>
    </location>
</feature>
<feature type="transmembrane region" description="Helical" evidence="10">
    <location>
        <begin position="443"/>
        <end position="466"/>
    </location>
</feature>
<dbReference type="Gene3D" id="1.10.3080.10">
    <property type="entry name" value="Clc chloride channel"/>
    <property type="match status" value="1"/>
</dbReference>
<feature type="transmembrane region" description="Helical" evidence="10">
    <location>
        <begin position="105"/>
        <end position="130"/>
    </location>
</feature>
<dbReference type="Pfam" id="PF00571">
    <property type="entry name" value="CBS"/>
    <property type="match status" value="1"/>
</dbReference>
<evidence type="ECO:0000259" key="11">
    <source>
        <dbReference type="Pfam" id="PF00571"/>
    </source>
</evidence>
<feature type="compositionally biased region" description="Basic and acidic residues" evidence="9">
    <location>
        <begin position="836"/>
        <end position="845"/>
    </location>
</feature>
<evidence type="ECO:0000313" key="13">
    <source>
        <dbReference type="Proteomes" id="UP000659654"/>
    </source>
</evidence>
<keyword evidence="8" id="KW-0868">Chloride</keyword>
<dbReference type="SUPFAM" id="SSF54631">
    <property type="entry name" value="CBS-domain pair"/>
    <property type="match status" value="1"/>
</dbReference>
<evidence type="ECO:0000256" key="7">
    <source>
        <dbReference type="ARBA" id="ARBA00023136"/>
    </source>
</evidence>
<dbReference type="GO" id="GO:0005247">
    <property type="term" value="F:voltage-gated chloride channel activity"/>
    <property type="evidence" value="ECO:0007669"/>
    <property type="project" value="TreeGrafter"/>
</dbReference>